<comment type="caution">
    <text evidence="4">The sequence shown here is derived from an EMBL/GenBank/DDBJ whole genome shotgun (WGS) entry which is preliminary data.</text>
</comment>
<feature type="chain" id="PRO_5042234086" description="DUF4780 domain-containing protein" evidence="2">
    <location>
        <begin position="28"/>
        <end position="612"/>
    </location>
</feature>
<keyword evidence="2" id="KW-0732">Signal</keyword>
<feature type="region of interest" description="Disordered" evidence="1">
    <location>
        <begin position="136"/>
        <end position="322"/>
    </location>
</feature>
<evidence type="ECO:0000256" key="2">
    <source>
        <dbReference type="SAM" id="SignalP"/>
    </source>
</evidence>
<accession>A0AAD7YVD8</accession>
<protein>
    <recommendedName>
        <fullName evidence="3">DUF4780 domain-containing protein</fullName>
    </recommendedName>
</protein>
<feature type="compositionally biased region" description="Pro residues" evidence="1">
    <location>
        <begin position="144"/>
        <end position="153"/>
    </location>
</feature>
<keyword evidence="5" id="KW-1185">Reference proteome</keyword>
<proteinExistence type="predicted"/>
<evidence type="ECO:0000313" key="5">
    <source>
        <dbReference type="Proteomes" id="UP001231518"/>
    </source>
</evidence>
<dbReference type="InterPro" id="IPR031961">
    <property type="entry name" value="DUF4780"/>
</dbReference>
<evidence type="ECO:0000259" key="3">
    <source>
        <dbReference type="Pfam" id="PF16012"/>
    </source>
</evidence>
<feature type="compositionally biased region" description="Basic residues" evidence="1">
    <location>
        <begin position="214"/>
        <end position="231"/>
    </location>
</feature>
<feature type="compositionally biased region" description="Polar residues" evidence="1">
    <location>
        <begin position="196"/>
        <end position="209"/>
    </location>
</feature>
<name>A0AAD7YVD8_MYTSE</name>
<feature type="domain" description="DUF4780" evidence="3">
    <location>
        <begin position="330"/>
        <end position="498"/>
    </location>
</feature>
<feature type="compositionally biased region" description="Low complexity" evidence="1">
    <location>
        <begin position="272"/>
        <end position="281"/>
    </location>
</feature>
<feature type="signal peptide" evidence="2">
    <location>
        <begin position="1"/>
        <end position="27"/>
    </location>
</feature>
<dbReference type="Proteomes" id="UP001231518">
    <property type="component" value="Chromosome 9"/>
</dbReference>
<feature type="region of interest" description="Disordered" evidence="1">
    <location>
        <begin position="552"/>
        <end position="612"/>
    </location>
</feature>
<gene>
    <name evidence="4" type="ORF">PYW07_016909</name>
</gene>
<evidence type="ECO:0000256" key="1">
    <source>
        <dbReference type="SAM" id="MobiDB-lite"/>
    </source>
</evidence>
<dbReference type="Pfam" id="PF16012">
    <property type="entry name" value="DUF4780"/>
    <property type="match status" value="1"/>
</dbReference>
<organism evidence="4 5">
    <name type="scientific">Mythimna separata</name>
    <name type="common">Oriental armyworm</name>
    <name type="synonym">Pseudaletia separata</name>
    <dbReference type="NCBI Taxonomy" id="271217"/>
    <lineage>
        <taxon>Eukaryota</taxon>
        <taxon>Metazoa</taxon>
        <taxon>Ecdysozoa</taxon>
        <taxon>Arthropoda</taxon>
        <taxon>Hexapoda</taxon>
        <taxon>Insecta</taxon>
        <taxon>Pterygota</taxon>
        <taxon>Neoptera</taxon>
        <taxon>Endopterygota</taxon>
        <taxon>Lepidoptera</taxon>
        <taxon>Glossata</taxon>
        <taxon>Ditrysia</taxon>
        <taxon>Noctuoidea</taxon>
        <taxon>Noctuidae</taxon>
        <taxon>Noctuinae</taxon>
        <taxon>Hadenini</taxon>
        <taxon>Mythimna</taxon>
    </lineage>
</organism>
<dbReference type="AlphaFoldDB" id="A0AAD7YVD8"/>
<feature type="compositionally biased region" description="Polar residues" evidence="1">
    <location>
        <begin position="255"/>
        <end position="271"/>
    </location>
</feature>
<evidence type="ECO:0000313" key="4">
    <source>
        <dbReference type="EMBL" id="KAJ8729871.1"/>
    </source>
</evidence>
<dbReference type="EMBL" id="JARGEI010000006">
    <property type="protein sequence ID" value="KAJ8729871.1"/>
    <property type="molecule type" value="Genomic_DNA"/>
</dbReference>
<sequence length="612" mass="63870">MSHCKPALRTYITLVILTTVLLLSSTAFPGAGSMVGGSQSDEVFPSPNMDFSRPISFSEGAEPVKTGKAPKRGACTSLAPGNPAVIVAGSSAGAGPAVAKAAAKTNKSLTNRRCSALTGTSTEPSNAKATSLATIHTTVGDGPPKLPSPPVDPQPTSSGAADTGDPGLVSSSGEGISDWQVANRKGKGKKPIKQAQRPSNVPTVSTAPASQDKRRVRLTRKERRQERRRGGKAPQPKQFTTTKPASSMPRFSAGSGPQSVAGTSRSPSDQSPAQAATTTQPLAGKAQAVAKRALNETISPRGERKRPRLDKSRREASRSYAQAAGDSLSVAVTCDRTGTISQEVADQVLAAITSRIISEACSAKKGTPGPMFDGKPRYAGGVLKLWCNNDHTLTWLKETVSGLTLSASAPLVVRSQSEILKRVRCGIAIPDDQGLFGDSQNIGRALSYQNPWVDVSRWLLLHADKQNACWFLILGIPEDQIQTLMDADRRLCLGPGRVYVKFQGLNGRFVDVPRGWDRVTGQLQCAGGNPPTTSDLAAPVADTAVTVEPAATADTVDAAPPSGGEPDDISLSPASDLGELGFDEGDLFAGLRLGGDEEGVDVKDGDPSAADP</sequence>
<feature type="compositionally biased region" description="Low complexity" evidence="1">
    <location>
        <begin position="552"/>
        <end position="561"/>
    </location>
</feature>
<reference evidence="4" key="1">
    <citation type="submission" date="2023-03" db="EMBL/GenBank/DDBJ databases">
        <title>Chromosome-level genomes of two armyworms, Mythimna separata and Mythimna loreyi, provide insights into the biosynthesis and reception of sex pheromones.</title>
        <authorList>
            <person name="Zhao H."/>
        </authorList>
    </citation>
    <scope>NUCLEOTIDE SEQUENCE</scope>
    <source>
        <strain evidence="4">BeijingLab</strain>
        <tissue evidence="4">Pupa</tissue>
    </source>
</reference>